<evidence type="ECO:0000313" key="7">
    <source>
        <dbReference type="Proteomes" id="UP000295341"/>
    </source>
</evidence>
<sequence length="182" mass="20373">MHPSEFPSRSPGHRRRTIASPKLGFAALVILAGTLPSTCFAQRSPYTERDGRRIYLERCAVCHMPDGSGSSHTDNFNSFPPLTGMSEWMSLRQGQRYVAHAIIYGPYGGLTVNGKFYFGMMPRFRPRLDNGQIVAVIRYIAEHLNAPLPGYVPIDAKLVEEARRAEDTIDAVHEARYALPPR</sequence>
<evidence type="ECO:0000256" key="4">
    <source>
        <dbReference type="PROSITE-ProRule" id="PRU00433"/>
    </source>
</evidence>
<dbReference type="RefSeq" id="WP_133881809.1">
    <property type="nucleotide sequence ID" value="NZ_MWIN01000005.1"/>
</dbReference>
<dbReference type="SUPFAM" id="SSF46626">
    <property type="entry name" value="Cytochrome c"/>
    <property type="match status" value="1"/>
</dbReference>
<dbReference type="GO" id="GO:0020037">
    <property type="term" value="F:heme binding"/>
    <property type="evidence" value="ECO:0007669"/>
    <property type="project" value="InterPro"/>
</dbReference>
<protein>
    <submittedName>
        <fullName evidence="6">Cytochrome c</fullName>
    </submittedName>
</protein>
<evidence type="ECO:0000256" key="3">
    <source>
        <dbReference type="ARBA" id="ARBA00023004"/>
    </source>
</evidence>
<name>A0A4R7P4S2_9GAMM</name>
<dbReference type="OrthoDB" id="9757546at2"/>
<dbReference type="Pfam" id="PF00034">
    <property type="entry name" value="Cytochrom_C"/>
    <property type="match status" value="1"/>
</dbReference>
<evidence type="ECO:0000313" key="6">
    <source>
        <dbReference type="EMBL" id="TDU28241.1"/>
    </source>
</evidence>
<dbReference type="PANTHER" id="PTHR35008">
    <property type="entry name" value="BLL4482 PROTEIN-RELATED"/>
    <property type="match status" value="1"/>
</dbReference>
<keyword evidence="2 4" id="KW-0479">Metal-binding</keyword>
<dbReference type="PROSITE" id="PS51007">
    <property type="entry name" value="CYTC"/>
    <property type="match status" value="1"/>
</dbReference>
<dbReference type="Gene3D" id="1.10.760.10">
    <property type="entry name" value="Cytochrome c-like domain"/>
    <property type="match status" value="1"/>
</dbReference>
<dbReference type="GO" id="GO:0009055">
    <property type="term" value="F:electron transfer activity"/>
    <property type="evidence" value="ECO:0007669"/>
    <property type="project" value="InterPro"/>
</dbReference>
<gene>
    <name evidence="6" type="ORF">DFR24_2608</name>
</gene>
<proteinExistence type="predicted"/>
<dbReference type="InterPro" id="IPR051459">
    <property type="entry name" value="Cytochrome_c-type_DH"/>
</dbReference>
<dbReference type="InterPro" id="IPR009056">
    <property type="entry name" value="Cyt_c-like_dom"/>
</dbReference>
<accession>A0A4R7P4S2</accession>
<dbReference type="Proteomes" id="UP000295341">
    <property type="component" value="Unassembled WGS sequence"/>
</dbReference>
<reference evidence="6 7" key="1">
    <citation type="submission" date="2019-03" db="EMBL/GenBank/DDBJ databases">
        <title>Genomic Encyclopedia of Type Strains, Phase IV (KMG-IV): sequencing the most valuable type-strain genomes for metagenomic binning, comparative biology and taxonomic classification.</title>
        <authorList>
            <person name="Goeker M."/>
        </authorList>
    </citation>
    <scope>NUCLEOTIDE SEQUENCE [LARGE SCALE GENOMIC DNA]</scope>
    <source>
        <strain evidence="6 7">DSM 26377</strain>
    </source>
</reference>
<dbReference type="PANTHER" id="PTHR35008:SF4">
    <property type="entry name" value="BLL4482 PROTEIN"/>
    <property type="match status" value="1"/>
</dbReference>
<dbReference type="GO" id="GO:0046872">
    <property type="term" value="F:metal ion binding"/>
    <property type="evidence" value="ECO:0007669"/>
    <property type="project" value="UniProtKB-KW"/>
</dbReference>
<evidence type="ECO:0000259" key="5">
    <source>
        <dbReference type="PROSITE" id="PS51007"/>
    </source>
</evidence>
<dbReference type="InterPro" id="IPR036909">
    <property type="entry name" value="Cyt_c-like_dom_sf"/>
</dbReference>
<evidence type="ECO:0000256" key="1">
    <source>
        <dbReference type="ARBA" id="ARBA00022617"/>
    </source>
</evidence>
<keyword evidence="3 4" id="KW-0408">Iron</keyword>
<keyword evidence="7" id="KW-1185">Reference proteome</keyword>
<keyword evidence="1 4" id="KW-0349">Heme</keyword>
<dbReference type="EMBL" id="SOBT01000009">
    <property type="protein sequence ID" value="TDU28241.1"/>
    <property type="molecule type" value="Genomic_DNA"/>
</dbReference>
<dbReference type="AlphaFoldDB" id="A0A4R7P4S2"/>
<feature type="domain" description="Cytochrome c" evidence="5">
    <location>
        <begin position="46"/>
        <end position="144"/>
    </location>
</feature>
<evidence type="ECO:0000256" key="2">
    <source>
        <dbReference type="ARBA" id="ARBA00022723"/>
    </source>
</evidence>
<comment type="caution">
    <text evidence="6">The sequence shown here is derived from an EMBL/GenBank/DDBJ whole genome shotgun (WGS) entry which is preliminary data.</text>
</comment>
<organism evidence="6 7">
    <name type="scientific">Panacagrimonas perspica</name>
    <dbReference type="NCBI Taxonomy" id="381431"/>
    <lineage>
        <taxon>Bacteria</taxon>
        <taxon>Pseudomonadati</taxon>
        <taxon>Pseudomonadota</taxon>
        <taxon>Gammaproteobacteria</taxon>
        <taxon>Nevskiales</taxon>
        <taxon>Nevskiaceae</taxon>
        <taxon>Panacagrimonas</taxon>
    </lineage>
</organism>